<gene>
    <name evidence="1" type="ORF">CLIB1444_16S00254</name>
</gene>
<keyword evidence="2" id="KW-1185">Reference proteome</keyword>
<proteinExistence type="predicted"/>
<comment type="caution">
    <text evidence="1">The sequence shown here is derived from an EMBL/GenBank/DDBJ whole genome shotgun (WGS) entry which is preliminary data.</text>
</comment>
<reference evidence="1" key="1">
    <citation type="submission" date="2022-06" db="EMBL/GenBank/DDBJ databases">
        <authorList>
            <person name="Legras J.-L."/>
            <person name="Devillers H."/>
            <person name="Grondin C."/>
        </authorList>
    </citation>
    <scope>NUCLEOTIDE SEQUENCE</scope>
    <source>
        <strain evidence="1">CLIB 1444</strain>
    </source>
</reference>
<evidence type="ECO:0000313" key="1">
    <source>
        <dbReference type="EMBL" id="CAH6723503.1"/>
    </source>
</evidence>
<dbReference type="EMBL" id="CALSDN010000016">
    <property type="protein sequence ID" value="CAH6723503.1"/>
    <property type="molecule type" value="Genomic_DNA"/>
</dbReference>
<accession>A0ACA9YEI9</accession>
<dbReference type="Proteomes" id="UP001152531">
    <property type="component" value="Unassembled WGS sequence"/>
</dbReference>
<name>A0ACA9YEI9_9ASCO</name>
<keyword evidence="1" id="KW-0413">Isomerase</keyword>
<evidence type="ECO:0000313" key="2">
    <source>
        <dbReference type="Proteomes" id="UP001152531"/>
    </source>
</evidence>
<organism evidence="1 2">
    <name type="scientific">[Candida] jaroonii</name>
    <dbReference type="NCBI Taxonomy" id="467808"/>
    <lineage>
        <taxon>Eukaryota</taxon>
        <taxon>Fungi</taxon>
        <taxon>Dikarya</taxon>
        <taxon>Ascomycota</taxon>
        <taxon>Saccharomycotina</taxon>
        <taxon>Pichiomycetes</taxon>
        <taxon>Debaryomycetaceae</taxon>
        <taxon>Yamadazyma</taxon>
    </lineage>
</organism>
<sequence length="263" mass="30028">MKLLIIFLFLYKIVSLPIQGNEHLTGDPVISHQVKFEITERRTDLEVNDFIDTEVGTLTLGLFGITVPKTVRNFVALANSTYGYGYKDTPFHRIIKDFMVQGGDIKSGPPSIYGDKFKDENFILKHDKRGRLSMANAGPNTNGGQFFITTKEDCGWLNGHHVVFGQLIDGFDTLQYLDNVQTGQHDKPVNDYIISKVEVITIYDSDTMVHEKENVPVETIIEPPGQNYSYLFIFILLVAVGLFVRKHYFKRQYITDIKDSNYF</sequence>
<protein>
    <submittedName>
        <fullName evidence="1">Peptidyl-prolyl cis-trans isomerase D</fullName>
    </submittedName>
</protein>